<dbReference type="InterPro" id="IPR036388">
    <property type="entry name" value="WH-like_DNA-bd_sf"/>
</dbReference>
<keyword evidence="2" id="KW-0805">Transcription regulation</keyword>
<evidence type="ECO:0000256" key="2">
    <source>
        <dbReference type="ARBA" id="ARBA00023015"/>
    </source>
</evidence>
<evidence type="ECO:0000313" key="6">
    <source>
        <dbReference type="EMBL" id="QOR44779.1"/>
    </source>
</evidence>
<keyword evidence="3" id="KW-0238">DNA-binding</keyword>
<dbReference type="GO" id="GO:0003677">
    <property type="term" value="F:DNA binding"/>
    <property type="evidence" value="ECO:0007669"/>
    <property type="project" value="UniProtKB-KW"/>
</dbReference>
<dbReference type="GO" id="GO:0030246">
    <property type="term" value="F:carbohydrate binding"/>
    <property type="evidence" value="ECO:0007669"/>
    <property type="project" value="InterPro"/>
</dbReference>
<accession>A0A7M1QRZ9</accession>
<dbReference type="Pfam" id="PF04198">
    <property type="entry name" value="Sugar-bind"/>
    <property type="match status" value="1"/>
</dbReference>
<dbReference type="Gene3D" id="3.40.50.1360">
    <property type="match status" value="1"/>
</dbReference>
<sequence>MDKALEQMSREDLMFEAAYLYYMEGLTQQAIGTRLGYTRWTVGRLIDEARQSGLVTISINHPRAQTHHLEQQIAAELGLDKVIVVPKNQEDGNEVVARAVAQFLLNRAPIRNLAVAWGRTMTALARALPDQWSPGVRVFQTNGGPTHRGDNEVSSSVSAIAHKGTGTAYTLPAPAIIGNPELGPQLMAEPSIARIFEGARHAEVIVYSPGTVSKDSVLVKSGFLTEDTIDVIRKKGAVGDILCHFVDENGRPISAQLERRTIAYPLESLAHANVSIAMAGDPAKAPVMVAAARAGLAKIFIIDTKTAEDILAITSKEN</sequence>
<gene>
    <name evidence="6" type="ORF">INS88_05590</name>
</gene>
<dbReference type="InterPro" id="IPR051054">
    <property type="entry name" value="SorC_transcr_regulators"/>
</dbReference>
<dbReference type="PANTHER" id="PTHR34294">
    <property type="entry name" value="TRANSCRIPTIONAL REGULATOR-RELATED"/>
    <property type="match status" value="1"/>
</dbReference>
<evidence type="ECO:0000259" key="5">
    <source>
        <dbReference type="Pfam" id="PF04198"/>
    </source>
</evidence>
<dbReference type="SUPFAM" id="SSF100950">
    <property type="entry name" value="NagB/RpiA/CoA transferase-like"/>
    <property type="match status" value="1"/>
</dbReference>
<evidence type="ECO:0000313" key="7">
    <source>
        <dbReference type="Proteomes" id="UP000595053"/>
    </source>
</evidence>
<evidence type="ECO:0000256" key="3">
    <source>
        <dbReference type="ARBA" id="ARBA00023125"/>
    </source>
</evidence>
<dbReference type="Gene3D" id="1.10.10.10">
    <property type="entry name" value="Winged helix-like DNA-binding domain superfamily/Winged helix DNA-binding domain"/>
    <property type="match status" value="1"/>
</dbReference>
<protein>
    <submittedName>
        <fullName evidence="6">Sugar-binding transcriptional regulator</fullName>
    </submittedName>
</protein>
<dbReference type="InterPro" id="IPR007324">
    <property type="entry name" value="Sugar-bd_dom_put"/>
</dbReference>
<reference evidence="6 7" key="1">
    <citation type="submission" date="2020-10" db="EMBL/GenBank/DDBJ databases">
        <title>Trueperella pecoris sp. nov. isolated from bovine and porcine specimens.</title>
        <authorList>
            <person name="Schoenecker L."/>
            <person name="Schnydrig P."/>
            <person name="Brodard I."/>
            <person name="Thomann A."/>
            <person name="Hemphill A."/>
            <person name="Rodriguez-Campos S."/>
            <person name="Perreten V."/>
            <person name="Jores J."/>
            <person name="Kittl S."/>
        </authorList>
    </citation>
    <scope>NUCLEOTIDE SEQUENCE [LARGE SCALE GENOMIC DNA]</scope>
    <source>
        <strain evidence="6 7">15A0121</strain>
    </source>
</reference>
<dbReference type="RefSeq" id="WP_193327451.1">
    <property type="nucleotide sequence ID" value="NZ_CP053291.1"/>
</dbReference>
<accession>A0A8A5UDF0</accession>
<dbReference type="EMBL" id="CP063213">
    <property type="protein sequence ID" value="QOR44779.1"/>
    <property type="molecule type" value="Genomic_DNA"/>
</dbReference>
<proteinExistence type="inferred from homology"/>
<dbReference type="Proteomes" id="UP000595053">
    <property type="component" value="Chromosome"/>
</dbReference>
<organism evidence="6 7">
    <name type="scientific">Trueperella pecoris</name>
    <dbReference type="NCBI Taxonomy" id="2733571"/>
    <lineage>
        <taxon>Bacteria</taxon>
        <taxon>Bacillati</taxon>
        <taxon>Actinomycetota</taxon>
        <taxon>Actinomycetes</taxon>
        <taxon>Actinomycetales</taxon>
        <taxon>Actinomycetaceae</taxon>
        <taxon>Trueperella</taxon>
    </lineage>
</organism>
<evidence type="ECO:0000256" key="4">
    <source>
        <dbReference type="ARBA" id="ARBA00023163"/>
    </source>
</evidence>
<comment type="similarity">
    <text evidence="1">Belongs to the SorC transcriptional regulatory family.</text>
</comment>
<dbReference type="InterPro" id="IPR037171">
    <property type="entry name" value="NagB/RpiA_transferase-like"/>
</dbReference>
<dbReference type="PANTHER" id="PTHR34294:SF1">
    <property type="entry name" value="TRANSCRIPTIONAL REGULATOR LSRR"/>
    <property type="match status" value="1"/>
</dbReference>
<dbReference type="AlphaFoldDB" id="A0A7M1QRZ9"/>
<evidence type="ECO:0000256" key="1">
    <source>
        <dbReference type="ARBA" id="ARBA00010466"/>
    </source>
</evidence>
<keyword evidence="7" id="KW-1185">Reference proteome</keyword>
<keyword evidence="4" id="KW-0804">Transcription</keyword>
<feature type="domain" description="Sugar-binding" evidence="5">
    <location>
        <begin position="65"/>
        <end position="312"/>
    </location>
</feature>
<name>A0A7M1QRZ9_9ACTO</name>